<comment type="caution">
    <text evidence="6">The sequence shown here is derived from an EMBL/GenBank/DDBJ whole genome shotgun (WGS) entry which is preliminary data.</text>
</comment>
<dbReference type="Gene3D" id="2.10.110.10">
    <property type="entry name" value="Cysteine Rich Protein"/>
    <property type="match status" value="1"/>
</dbReference>
<evidence type="ECO:0000313" key="6">
    <source>
        <dbReference type="EMBL" id="KAJ6223410.1"/>
    </source>
</evidence>
<dbReference type="GO" id="GO:0046872">
    <property type="term" value="F:metal ion binding"/>
    <property type="evidence" value="ECO:0007669"/>
    <property type="project" value="UniProtKB-KW"/>
</dbReference>
<dbReference type="Proteomes" id="UP001142055">
    <property type="component" value="Chromosome 1"/>
</dbReference>
<evidence type="ECO:0000256" key="4">
    <source>
        <dbReference type="PROSITE-ProRule" id="PRU00125"/>
    </source>
</evidence>
<evidence type="ECO:0000256" key="3">
    <source>
        <dbReference type="ARBA" id="ARBA00023038"/>
    </source>
</evidence>
<feature type="domain" description="LIM zinc-binding" evidence="5">
    <location>
        <begin position="3"/>
        <end position="64"/>
    </location>
</feature>
<dbReference type="AlphaFoldDB" id="A0A9Q0MCK3"/>
<keyword evidence="1 4" id="KW-0479">Metal-binding</keyword>
<proteinExistence type="predicted"/>
<evidence type="ECO:0000256" key="2">
    <source>
        <dbReference type="ARBA" id="ARBA00022833"/>
    </source>
</evidence>
<keyword evidence="2 4" id="KW-0862">Zinc</keyword>
<evidence type="ECO:0000259" key="5">
    <source>
        <dbReference type="PROSITE" id="PS50023"/>
    </source>
</evidence>
<evidence type="ECO:0000256" key="1">
    <source>
        <dbReference type="ARBA" id="ARBA00022723"/>
    </source>
</evidence>
<keyword evidence="3 4" id="KW-0440">LIM domain</keyword>
<reference evidence="6" key="1">
    <citation type="submission" date="2022-12" db="EMBL/GenBank/DDBJ databases">
        <title>Genome assemblies of Blomia tropicalis.</title>
        <authorList>
            <person name="Cui Y."/>
        </authorList>
    </citation>
    <scope>NUCLEOTIDE SEQUENCE</scope>
    <source>
        <tissue evidence="6">Adult mites</tissue>
    </source>
</reference>
<dbReference type="CDD" id="cd08368">
    <property type="entry name" value="LIM"/>
    <property type="match status" value="1"/>
</dbReference>
<gene>
    <name evidence="6" type="ORF">RDWZM_001955</name>
</gene>
<sequence length="120" mass="13880">MKNSCKICNKPIDVNDSQVIALSSSTQIHSHCFKCVKCSKVLDSYVDYENLYYCEPCYRSLRLVKCDQCNAVLSNLNNHHIEVKNDERIEGEIVEMIDQKYYEINGQRLCAKCFAKMGKQ</sequence>
<accession>A0A9Q0MCK3</accession>
<protein>
    <recommendedName>
        <fullName evidence="5">LIM zinc-binding domain-containing protein</fullName>
    </recommendedName>
</protein>
<dbReference type="SMART" id="SM00132">
    <property type="entry name" value="LIM"/>
    <property type="match status" value="1"/>
</dbReference>
<dbReference type="SUPFAM" id="SSF57716">
    <property type="entry name" value="Glucocorticoid receptor-like (DNA-binding domain)"/>
    <property type="match status" value="1"/>
</dbReference>
<evidence type="ECO:0000313" key="7">
    <source>
        <dbReference type="Proteomes" id="UP001142055"/>
    </source>
</evidence>
<keyword evidence="7" id="KW-1185">Reference proteome</keyword>
<dbReference type="Pfam" id="PF00412">
    <property type="entry name" value="LIM"/>
    <property type="match status" value="1"/>
</dbReference>
<name>A0A9Q0MCK3_BLOTA</name>
<dbReference type="EMBL" id="JAPWDV010000001">
    <property type="protein sequence ID" value="KAJ6223410.1"/>
    <property type="molecule type" value="Genomic_DNA"/>
</dbReference>
<dbReference type="InterPro" id="IPR001781">
    <property type="entry name" value="Znf_LIM"/>
</dbReference>
<dbReference type="PROSITE" id="PS50023">
    <property type="entry name" value="LIM_DOMAIN_2"/>
    <property type="match status" value="1"/>
</dbReference>
<organism evidence="6 7">
    <name type="scientific">Blomia tropicalis</name>
    <name type="common">Mite</name>
    <dbReference type="NCBI Taxonomy" id="40697"/>
    <lineage>
        <taxon>Eukaryota</taxon>
        <taxon>Metazoa</taxon>
        <taxon>Ecdysozoa</taxon>
        <taxon>Arthropoda</taxon>
        <taxon>Chelicerata</taxon>
        <taxon>Arachnida</taxon>
        <taxon>Acari</taxon>
        <taxon>Acariformes</taxon>
        <taxon>Sarcoptiformes</taxon>
        <taxon>Astigmata</taxon>
        <taxon>Glycyphagoidea</taxon>
        <taxon>Echimyopodidae</taxon>
        <taxon>Blomia</taxon>
    </lineage>
</organism>